<evidence type="ECO:0000313" key="2">
    <source>
        <dbReference type="Proteomes" id="UP000469421"/>
    </source>
</evidence>
<dbReference type="Pfam" id="PF11964">
    <property type="entry name" value="SpoIIAA-like"/>
    <property type="match status" value="1"/>
</dbReference>
<dbReference type="AlphaFoldDB" id="A0A6N7LQK9"/>
<reference evidence="1 2" key="1">
    <citation type="submission" date="2019-10" db="EMBL/GenBank/DDBJ databases">
        <title>Alcanivorax sp.PA15-N-34 draft genome sequence.</title>
        <authorList>
            <person name="Liao X."/>
            <person name="Shao Z."/>
        </authorList>
    </citation>
    <scope>NUCLEOTIDE SEQUENCE [LARGE SCALE GENOMIC DNA]</scope>
    <source>
        <strain evidence="1 2">PA15-N-34</strain>
    </source>
</reference>
<dbReference type="SUPFAM" id="SSF52091">
    <property type="entry name" value="SpoIIaa-like"/>
    <property type="match status" value="1"/>
</dbReference>
<evidence type="ECO:0000313" key="1">
    <source>
        <dbReference type="EMBL" id="MQX52322.1"/>
    </source>
</evidence>
<proteinExistence type="predicted"/>
<name>A0A6N7LQK9_9GAMM</name>
<dbReference type="InterPro" id="IPR021866">
    <property type="entry name" value="SpoIIAA-like"/>
</dbReference>
<protein>
    <submittedName>
        <fullName evidence="1">STAS/SEC14 domain-containing protein</fullName>
    </submittedName>
</protein>
<comment type="caution">
    <text evidence="1">The sequence shown here is derived from an EMBL/GenBank/DDBJ whole genome shotgun (WGS) entry which is preliminary data.</text>
</comment>
<keyword evidence="2" id="KW-1185">Reference proteome</keyword>
<dbReference type="Proteomes" id="UP000469421">
    <property type="component" value="Unassembled WGS sequence"/>
</dbReference>
<dbReference type="EMBL" id="WIRE01000001">
    <property type="protein sequence ID" value="MQX52322.1"/>
    <property type="molecule type" value="Genomic_DNA"/>
</dbReference>
<accession>A0A6N7LQK9</accession>
<sequence length="128" mass="14871">MDEKGEKTMLTLIPFDDTRVVGVRISGKITRPEFDLMVERLESVLTEYAKVRVYVELESFGGVAMDTLLEDLKFGLRHWHDVERKVVVSDADWVRRLGNLASRLFSNIQVQVFERDQEDLARAWICEP</sequence>
<dbReference type="Gene3D" id="3.40.50.10600">
    <property type="entry name" value="SpoIIaa-like domains"/>
    <property type="match status" value="1"/>
</dbReference>
<dbReference type="InterPro" id="IPR036513">
    <property type="entry name" value="STAS_dom_sf"/>
</dbReference>
<dbReference type="InterPro" id="IPR038396">
    <property type="entry name" value="SpoIIAA-like_sf"/>
</dbReference>
<gene>
    <name evidence="1" type="ORF">GFN93_03615</name>
</gene>
<organism evidence="1 2">
    <name type="scientific">Alcanivorax sediminis</name>
    <dbReference type="NCBI Taxonomy" id="2663008"/>
    <lineage>
        <taxon>Bacteria</taxon>
        <taxon>Pseudomonadati</taxon>
        <taxon>Pseudomonadota</taxon>
        <taxon>Gammaproteobacteria</taxon>
        <taxon>Oceanospirillales</taxon>
        <taxon>Alcanivoracaceae</taxon>
        <taxon>Alcanivorax</taxon>
    </lineage>
</organism>